<organism evidence="3">
    <name type="scientific">Culicoides sonorensis</name>
    <name type="common">Biting midge</name>
    <dbReference type="NCBI Taxonomy" id="179676"/>
    <lineage>
        <taxon>Eukaryota</taxon>
        <taxon>Metazoa</taxon>
        <taxon>Ecdysozoa</taxon>
        <taxon>Arthropoda</taxon>
        <taxon>Hexapoda</taxon>
        <taxon>Insecta</taxon>
        <taxon>Pterygota</taxon>
        <taxon>Neoptera</taxon>
        <taxon>Endopterygota</taxon>
        <taxon>Diptera</taxon>
        <taxon>Nematocera</taxon>
        <taxon>Chironomoidea</taxon>
        <taxon>Ceratopogonidae</taxon>
        <taxon>Ceratopogoninae</taxon>
        <taxon>Culicoides</taxon>
        <taxon>Monoculicoides</taxon>
    </lineage>
</organism>
<evidence type="ECO:0000256" key="1">
    <source>
        <dbReference type="SAM" id="Phobius"/>
    </source>
</evidence>
<dbReference type="EMBL" id="UFQT01004112">
    <property type="protein sequence ID" value="SSX35508.1"/>
    <property type="molecule type" value="Genomic_DNA"/>
</dbReference>
<evidence type="ECO:0000313" key="3">
    <source>
        <dbReference type="EMBL" id="SSX35508.1"/>
    </source>
</evidence>
<reference evidence="2" key="1">
    <citation type="submission" date="2018-04" db="EMBL/GenBank/DDBJ databases">
        <authorList>
            <person name="Go L.Y."/>
            <person name="Mitchell J.A."/>
        </authorList>
    </citation>
    <scope>NUCLEOTIDE SEQUENCE</scope>
    <source>
        <tissue evidence="2">Whole organism</tissue>
    </source>
</reference>
<feature type="transmembrane region" description="Helical" evidence="1">
    <location>
        <begin position="13"/>
        <end position="36"/>
    </location>
</feature>
<protein>
    <submittedName>
        <fullName evidence="3">CSON010225 protein</fullName>
    </submittedName>
</protein>
<sequence>TRDKRAKVDPVDVVPVVVAYCKCIWCHVIICPSLILK</sequence>
<reference evidence="3" key="2">
    <citation type="submission" date="2018-07" db="EMBL/GenBank/DDBJ databases">
        <authorList>
            <person name="Quirk P.G."/>
            <person name="Krulwich T.A."/>
        </authorList>
    </citation>
    <scope>NUCLEOTIDE SEQUENCE</scope>
</reference>
<keyword evidence="1" id="KW-1133">Transmembrane helix</keyword>
<gene>
    <name evidence="3" type="primary">CSON010225</name>
</gene>
<dbReference type="AlphaFoldDB" id="A0A336N9N0"/>
<dbReference type="EMBL" id="UFQS01004112">
    <property type="protein sequence ID" value="SSX16182.1"/>
    <property type="molecule type" value="Genomic_DNA"/>
</dbReference>
<evidence type="ECO:0000313" key="2">
    <source>
        <dbReference type="EMBL" id="SSX16182.1"/>
    </source>
</evidence>
<name>A0A336N9N0_CULSO</name>
<keyword evidence="1" id="KW-0472">Membrane</keyword>
<accession>A0A336N9N0</accession>
<proteinExistence type="predicted"/>
<keyword evidence="1" id="KW-0812">Transmembrane</keyword>